<dbReference type="SMART" id="SM00382">
    <property type="entry name" value="AAA"/>
    <property type="match status" value="2"/>
</dbReference>
<evidence type="ECO:0000256" key="4">
    <source>
        <dbReference type="ARBA" id="ARBA00022475"/>
    </source>
</evidence>
<feature type="domain" description="ABC transporter" evidence="9">
    <location>
        <begin position="3"/>
        <end position="243"/>
    </location>
</feature>
<evidence type="ECO:0000256" key="5">
    <source>
        <dbReference type="ARBA" id="ARBA00022741"/>
    </source>
</evidence>
<keyword evidence="8" id="KW-0472">Membrane</keyword>
<dbReference type="GO" id="GO:0016887">
    <property type="term" value="F:ATP hydrolysis activity"/>
    <property type="evidence" value="ECO:0007669"/>
    <property type="project" value="InterPro"/>
</dbReference>
<dbReference type="InterPro" id="IPR015856">
    <property type="entry name" value="ABC_transpr_CbiO/EcfA_su"/>
</dbReference>
<reference evidence="10 11" key="1">
    <citation type="submission" date="2022-03" db="EMBL/GenBank/DDBJ databases">
        <title>Novel taxa within the pig intestine.</title>
        <authorList>
            <person name="Wylensek D."/>
            <person name="Bishof K."/>
            <person name="Afrizal A."/>
            <person name="Clavel T."/>
        </authorList>
    </citation>
    <scope>NUCLEOTIDE SEQUENCE [LARGE SCALE GENOMIC DNA]</scope>
    <source>
        <strain evidence="10 11">CLA-KB-P133</strain>
    </source>
</reference>
<dbReference type="AlphaFoldDB" id="A0AB35U1B9"/>
<evidence type="ECO:0000256" key="1">
    <source>
        <dbReference type="ARBA" id="ARBA00004202"/>
    </source>
</evidence>
<evidence type="ECO:0000256" key="2">
    <source>
        <dbReference type="ARBA" id="ARBA00005417"/>
    </source>
</evidence>
<keyword evidence="3" id="KW-0813">Transport</keyword>
<dbReference type="Proteomes" id="UP001286174">
    <property type="component" value="Unassembled WGS sequence"/>
</dbReference>
<proteinExistence type="inferred from homology"/>
<keyword evidence="5" id="KW-0547">Nucleotide-binding</keyword>
<evidence type="ECO:0000313" key="10">
    <source>
        <dbReference type="EMBL" id="MDX8418926.1"/>
    </source>
</evidence>
<dbReference type="PANTHER" id="PTHR43553">
    <property type="entry name" value="HEAVY METAL TRANSPORTER"/>
    <property type="match status" value="1"/>
</dbReference>
<gene>
    <name evidence="10" type="ORF">MOZ60_02325</name>
</gene>
<sequence>MNISASHLSFAYDEQGPLILKNLSCEFKQEDITLLDGNTGEGKSTFLYLAAGLYPHYAGVLKEGTVLVDGKDPGKMDPSERCHYVGMMFQNPDLQFCMDTVRNEMIFCLENLQEKKENFEQKIKEALAFCGISHLENRKLMILSGGEKQKTALACLWLLRPKWLLLDEPFASIDQTSRHDLVQKLMQMHRQYGTGIVAVDHHPENWLGAATSVCHMRNGQIFPGNLQDLNPEPVPYMADTGRNHIGDVVLQMQDVSVWHQDEQHPVIDHVNLTLRQGGSYAILGESGSGKSTLFGAVFGLYPYHGKILFPDKEIKKMRHHLAGQIGMITQSPQDQFIGGTVRDEIEAGMNKDNNDDAQKILREIHLWKYRDVSPYLLSQGQQRRLGAAAMMNSRCRLLLCDEPTCAQDPQSAYTIMTNLLQEARAKHIALVFSTHEQELAKVFADEIWMIKDHTLVRKEIR</sequence>
<dbReference type="SUPFAM" id="SSF52540">
    <property type="entry name" value="P-loop containing nucleoside triphosphate hydrolases"/>
    <property type="match status" value="2"/>
</dbReference>
<evidence type="ECO:0000256" key="6">
    <source>
        <dbReference type="ARBA" id="ARBA00022840"/>
    </source>
</evidence>
<accession>A0AB35U1B9</accession>
<keyword evidence="11" id="KW-1185">Reference proteome</keyword>
<dbReference type="GO" id="GO:0005524">
    <property type="term" value="F:ATP binding"/>
    <property type="evidence" value="ECO:0007669"/>
    <property type="project" value="UniProtKB-KW"/>
</dbReference>
<dbReference type="EMBL" id="JALBUR010000003">
    <property type="protein sequence ID" value="MDX8418926.1"/>
    <property type="molecule type" value="Genomic_DNA"/>
</dbReference>
<dbReference type="InterPro" id="IPR050095">
    <property type="entry name" value="ECF_ABC_transporter_ATP-bd"/>
</dbReference>
<feature type="domain" description="ABC transporter" evidence="9">
    <location>
        <begin position="250"/>
        <end position="460"/>
    </location>
</feature>
<dbReference type="CDD" id="cd03225">
    <property type="entry name" value="ABC_cobalt_CbiO_domain1"/>
    <property type="match status" value="2"/>
</dbReference>
<dbReference type="InterPro" id="IPR003439">
    <property type="entry name" value="ABC_transporter-like_ATP-bd"/>
</dbReference>
<keyword evidence="6 10" id="KW-0067">ATP-binding</keyword>
<evidence type="ECO:0000256" key="8">
    <source>
        <dbReference type="ARBA" id="ARBA00023136"/>
    </source>
</evidence>
<protein>
    <submittedName>
        <fullName evidence="10">ATP-binding cassette domain-containing protein</fullName>
    </submittedName>
</protein>
<dbReference type="Pfam" id="PF00005">
    <property type="entry name" value="ABC_tran"/>
    <property type="match status" value="2"/>
</dbReference>
<evidence type="ECO:0000259" key="9">
    <source>
        <dbReference type="PROSITE" id="PS50893"/>
    </source>
</evidence>
<dbReference type="RefSeq" id="WP_370595499.1">
    <property type="nucleotide sequence ID" value="NZ_JALBUR010000003.1"/>
</dbReference>
<organism evidence="10 11">
    <name type="scientific">Grylomicrobium aquisgranensis</name>
    <dbReference type="NCBI Taxonomy" id="2926318"/>
    <lineage>
        <taxon>Bacteria</taxon>
        <taxon>Bacillati</taxon>
        <taxon>Bacillota</taxon>
        <taxon>Erysipelotrichia</taxon>
        <taxon>Erysipelotrichales</taxon>
        <taxon>Erysipelotrichaceae</taxon>
        <taxon>Grylomicrobium</taxon>
    </lineage>
</organism>
<keyword evidence="4" id="KW-1003">Cell membrane</keyword>
<evidence type="ECO:0000256" key="7">
    <source>
        <dbReference type="ARBA" id="ARBA00022967"/>
    </source>
</evidence>
<keyword evidence="7" id="KW-1278">Translocase</keyword>
<dbReference type="PANTHER" id="PTHR43553:SF27">
    <property type="entry name" value="ENERGY-COUPLING FACTOR TRANSPORTER ATP-BINDING PROTEIN ECFA2"/>
    <property type="match status" value="1"/>
</dbReference>
<evidence type="ECO:0000313" key="11">
    <source>
        <dbReference type="Proteomes" id="UP001286174"/>
    </source>
</evidence>
<comment type="similarity">
    <text evidence="2">Belongs to the ABC transporter superfamily.</text>
</comment>
<comment type="caution">
    <text evidence="10">The sequence shown here is derived from an EMBL/GenBank/DDBJ whole genome shotgun (WGS) entry which is preliminary data.</text>
</comment>
<evidence type="ECO:0000256" key="3">
    <source>
        <dbReference type="ARBA" id="ARBA00022448"/>
    </source>
</evidence>
<dbReference type="GO" id="GO:0042626">
    <property type="term" value="F:ATPase-coupled transmembrane transporter activity"/>
    <property type="evidence" value="ECO:0007669"/>
    <property type="project" value="TreeGrafter"/>
</dbReference>
<dbReference type="InterPro" id="IPR003593">
    <property type="entry name" value="AAA+_ATPase"/>
</dbReference>
<comment type="subcellular location">
    <subcellularLocation>
        <location evidence="1">Cell membrane</location>
        <topology evidence="1">Peripheral membrane protein</topology>
    </subcellularLocation>
</comment>
<name>A0AB35U1B9_9FIRM</name>
<dbReference type="PROSITE" id="PS50893">
    <property type="entry name" value="ABC_TRANSPORTER_2"/>
    <property type="match status" value="2"/>
</dbReference>
<dbReference type="GO" id="GO:0043190">
    <property type="term" value="C:ATP-binding cassette (ABC) transporter complex"/>
    <property type="evidence" value="ECO:0007669"/>
    <property type="project" value="TreeGrafter"/>
</dbReference>
<dbReference type="InterPro" id="IPR027417">
    <property type="entry name" value="P-loop_NTPase"/>
</dbReference>
<dbReference type="Gene3D" id="3.40.50.300">
    <property type="entry name" value="P-loop containing nucleotide triphosphate hydrolases"/>
    <property type="match status" value="2"/>
</dbReference>